<gene>
    <name evidence="2" type="ORF">AEth_01071</name>
</gene>
<dbReference type="SUPFAM" id="SSF81301">
    <property type="entry name" value="Nucleotidyltransferase"/>
    <property type="match status" value="1"/>
</dbReference>
<evidence type="ECO:0000313" key="3">
    <source>
        <dbReference type="Proteomes" id="UP000291831"/>
    </source>
</evidence>
<evidence type="ECO:0000259" key="1">
    <source>
        <dbReference type="Pfam" id="PF18765"/>
    </source>
</evidence>
<comment type="caution">
    <text evidence="2">The sequence shown here is derived from an EMBL/GenBank/DDBJ whole genome shotgun (WGS) entry which is preliminary data.</text>
</comment>
<dbReference type="AlphaFoldDB" id="A0A8B3S2M6"/>
<organism evidence="2 3">
    <name type="scientific">Candidatus Argoarchaeum ethanivorans</name>
    <dbReference type="NCBI Taxonomy" id="2608793"/>
    <lineage>
        <taxon>Archaea</taxon>
        <taxon>Methanobacteriati</taxon>
        <taxon>Methanobacteriota</taxon>
        <taxon>Stenosarchaea group</taxon>
        <taxon>Methanomicrobia</taxon>
        <taxon>Methanosarcinales</taxon>
        <taxon>Methanosarcinales incertae sedis</taxon>
        <taxon>GOM Arc I cluster</taxon>
        <taxon>Candidatus Argoarchaeum</taxon>
    </lineage>
</organism>
<evidence type="ECO:0000313" key="2">
    <source>
        <dbReference type="EMBL" id="RZB29560.1"/>
    </source>
</evidence>
<dbReference type="InterPro" id="IPR041633">
    <property type="entry name" value="Polbeta"/>
</dbReference>
<dbReference type="Gene3D" id="3.30.460.10">
    <property type="entry name" value="Beta Polymerase, domain 2"/>
    <property type="match status" value="1"/>
</dbReference>
<dbReference type="Pfam" id="PF18765">
    <property type="entry name" value="Polbeta"/>
    <property type="match status" value="1"/>
</dbReference>
<sequence length="158" mass="18702">MKAAKMQPYKIMFNKEQKHRDTKMPNKKEVMNEIGKIASKFDDVSAVYVFGSYIDNDDFNDIDVALLISKELNPYTSFKFEMMVARELERQIKPRFEFDVKILNHAPIEFQYEVLKKGKAVFLRDRTKNVEYESEAISNYLDFQTTAEYLNKKFLARV</sequence>
<dbReference type="InterPro" id="IPR052930">
    <property type="entry name" value="TA_antitoxin_MntA"/>
</dbReference>
<reference evidence="3" key="1">
    <citation type="submission" date="2019-01" db="EMBL/GenBank/DDBJ databases">
        <title>Anaerobic oxidation of ethane by archaea from a marine hydrocarbon seep.</title>
        <authorList>
            <person name="Musat F."/>
        </authorList>
    </citation>
    <scope>NUCLEOTIDE SEQUENCE [LARGE SCALE GENOMIC DNA]</scope>
</reference>
<dbReference type="InterPro" id="IPR043519">
    <property type="entry name" value="NT_sf"/>
</dbReference>
<dbReference type="Proteomes" id="UP000291831">
    <property type="component" value="Unassembled WGS sequence"/>
</dbReference>
<name>A0A8B3S2M6_9EURY</name>
<dbReference type="NCBIfam" id="NF047752">
    <property type="entry name" value="MntA_antitoxin"/>
    <property type="match status" value="1"/>
</dbReference>
<accession>A0A8B3S2M6</accession>
<dbReference type="EMBL" id="RPGO01000025">
    <property type="protein sequence ID" value="RZB29560.1"/>
    <property type="molecule type" value="Genomic_DNA"/>
</dbReference>
<dbReference type="PANTHER" id="PTHR43852">
    <property type="entry name" value="NUCLEOTIDYLTRANSFERASE"/>
    <property type="match status" value="1"/>
</dbReference>
<protein>
    <recommendedName>
        <fullName evidence="1">Polymerase beta nucleotidyltransferase domain-containing protein</fullName>
    </recommendedName>
</protein>
<feature type="domain" description="Polymerase beta nucleotidyltransferase" evidence="1">
    <location>
        <begin position="32"/>
        <end position="126"/>
    </location>
</feature>
<proteinExistence type="predicted"/>
<dbReference type="PANTHER" id="PTHR43852:SF3">
    <property type="entry name" value="NUCLEOTIDYLTRANSFERASE"/>
    <property type="match status" value="1"/>
</dbReference>